<keyword evidence="1" id="KW-0472">Membrane</keyword>
<keyword evidence="1" id="KW-0812">Transmembrane</keyword>
<dbReference type="RefSeq" id="XP_012197409.1">
    <property type="nucleotide sequence ID" value="XM_012342019.1"/>
</dbReference>
<gene>
    <name evidence="2" type="ORF">SPRG_19482</name>
</gene>
<dbReference type="KEGG" id="spar:SPRG_19482"/>
<dbReference type="VEuPathDB" id="FungiDB:SPRG_19482"/>
<name>A0A067D043_SAPPC</name>
<keyword evidence="1" id="KW-1133">Transmembrane helix</keyword>
<feature type="transmembrane region" description="Helical" evidence="1">
    <location>
        <begin position="29"/>
        <end position="51"/>
    </location>
</feature>
<accession>A0A067D043</accession>
<keyword evidence="3" id="KW-1185">Reference proteome</keyword>
<feature type="non-terminal residue" evidence="2">
    <location>
        <position position="1"/>
    </location>
</feature>
<dbReference type="InterPro" id="IPR027858">
    <property type="entry name" value="BRAWNIN"/>
</dbReference>
<dbReference type="Proteomes" id="UP000030745">
    <property type="component" value="Unassembled WGS sequence"/>
</dbReference>
<dbReference type="EMBL" id="KK583196">
    <property type="protein sequence ID" value="KDO32121.1"/>
    <property type="molecule type" value="Genomic_DNA"/>
</dbReference>
<dbReference type="Pfam" id="PF14990">
    <property type="entry name" value="DUF4516"/>
    <property type="match status" value="1"/>
</dbReference>
<organism evidence="2 3">
    <name type="scientific">Saprolegnia parasitica (strain CBS 223.65)</name>
    <dbReference type="NCBI Taxonomy" id="695850"/>
    <lineage>
        <taxon>Eukaryota</taxon>
        <taxon>Sar</taxon>
        <taxon>Stramenopiles</taxon>
        <taxon>Oomycota</taxon>
        <taxon>Saprolegniomycetes</taxon>
        <taxon>Saprolegniales</taxon>
        <taxon>Saprolegniaceae</taxon>
        <taxon>Saprolegnia</taxon>
    </lineage>
</organism>
<reference evidence="2 3" key="1">
    <citation type="journal article" date="2013" name="PLoS Genet.">
        <title>Distinctive expansion of potential virulence genes in the genome of the oomycete fish pathogen Saprolegnia parasitica.</title>
        <authorList>
            <person name="Jiang R.H."/>
            <person name="de Bruijn I."/>
            <person name="Haas B.J."/>
            <person name="Belmonte R."/>
            <person name="Lobach L."/>
            <person name="Christie J."/>
            <person name="van den Ackerveken G."/>
            <person name="Bottin A."/>
            <person name="Bulone V."/>
            <person name="Diaz-Moreno S.M."/>
            <person name="Dumas B."/>
            <person name="Fan L."/>
            <person name="Gaulin E."/>
            <person name="Govers F."/>
            <person name="Grenville-Briggs L.J."/>
            <person name="Horner N.R."/>
            <person name="Levin J.Z."/>
            <person name="Mammella M."/>
            <person name="Meijer H.J."/>
            <person name="Morris P."/>
            <person name="Nusbaum C."/>
            <person name="Oome S."/>
            <person name="Phillips A.J."/>
            <person name="van Rooyen D."/>
            <person name="Rzeszutek E."/>
            <person name="Saraiva M."/>
            <person name="Secombes C.J."/>
            <person name="Seidl M.F."/>
            <person name="Snel B."/>
            <person name="Stassen J.H."/>
            <person name="Sykes S."/>
            <person name="Tripathy S."/>
            <person name="van den Berg H."/>
            <person name="Vega-Arreguin J.C."/>
            <person name="Wawra S."/>
            <person name="Young S.K."/>
            <person name="Zeng Q."/>
            <person name="Dieguez-Uribeondo J."/>
            <person name="Russ C."/>
            <person name="Tyler B.M."/>
            <person name="van West P."/>
        </authorList>
    </citation>
    <scope>NUCLEOTIDE SEQUENCE [LARGE SCALE GENOMIC DNA]</scope>
    <source>
        <strain evidence="2 3">CBS 223.65</strain>
    </source>
</reference>
<dbReference type="GeneID" id="24140841"/>
<evidence type="ECO:0000256" key="1">
    <source>
        <dbReference type="SAM" id="Phobius"/>
    </source>
</evidence>
<sequence length="67" mass="7192">NARSKCQVGKNAPPVNNNLRPMRLHVGQYAALLTASIASLLAGSTTMHMILKPDLTIPELPADKTKL</sequence>
<protein>
    <submittedName>
        <fullName evidence="2">Uncharacterized protein</fullName>
    </submittedName>
</protein>
<proteinExistence type="predicted"/>
<dbReference type="AlphaFoldDB" id="A0A067D043"/>
<evidence type="ECO:0000313" key="3">
    <source>
        <dbReference type="Proteomes" id="UP000030745"/>
    </source>
</evidence>
<dbReference type="GO" id="GO:0005739">
    <property type="term" value="C:mitochondrion"/>
    <property type="evidence" value="ECO:0007669"/>
    <property type="project" value="GOC"/>
</dbReference>
<dbReference type="GO" id="GO:0034551">
    <property type="term" value="P:mitochondrial respiratory chain complex III assembly"/>
    <property type="evidence" value="ECO:0007669"/>
    <property type="project" value="InterPro"/>
</dbReference>
<evidence type="ECO:0000313" key="2">
    <source>
        <dbReference type="EMBL" id="KDO32121.1"/>
    </source>
</evidence>